<feature type="region of interest" description="Disordered" evidence="1">
    <location>
        <begin position="164"/>
        <end position="200"/>
    </location>
</feature>
<dbReference type="AlphaFoldDB" id="A0AAV7QEH9"/>
<evidence type="ECO:0000256" key="1">
    <source>
        <dbReference type="SAM" id="MobiDB-lite"/>
    </source>
</evidence>
<proteinExistence type="predicted"/>
<accession>A0AAV7QEH9</accession>
<gene>
    <name evidence="2" type="ORF">NDU88_005064</name>
</gene>
<sequence length="260" mass="27877">MIYGNAGLRLDSLCQLFASVCLLHLSGMSLLAYSPTSNFFAVEAAVDRAPPLRTFCYRLFFSGRPTYRTSGLPHCTSARPWRPDKEAQAHHLPPSPLWACSPLRSPSMVALLTALFLAAKALRSSLPLQFLYSTQAAVHLLSLPGVRPGHYDVSPASPGTLLFSPLTSPSRESPLPPHQGAEQAPITDLSPSPLVQGSAPALPDAPAHAPLCSQGAMHLLSRQAFQASFKPPHGVTTAIARSVVRALCHRAGCRRIMYGL</sequence>
<protein>
    <submittedName>
        <fullName evidence="2">Uncharacterized protein</fullName>
    </submittedName>
</protein>
<name>A0AAV7QEH9_PLEWA</name>
<dbReference type="Proteomes" id="UP001066276">
    <property type="component" value="Chromosome 6"/>
</dbReference>
<evidence type="ECO:0000313" key="2">
    <source>
        <dbReference type="EMBL" id="KAJ1138683.1"/>
    </source>
</evidence>
<dbReference type="EMBL" id="JANPWB010000010">
    <property type="protein sequence ID" value="KAJ1138683.1"/>
    <property type="molecule type" value="Genomic_DNA"/>
</dbReference>
<keyword evidence="3" id="KW-1185">Reference proteome</keyword>
<organism evidence="2 3">
    <name type="scientific">Pleurodeles waltl</name>
    <name type="common">Iberian ribbed newt</name>
    <dbReference type="NCBI Taxonomy" id="8319"/>
    <lineage>
        <taxon>Eukaryota</taxon>
        <taxon>Metazoa</taxon>
        <taxon>Chordata</taxon>
        <taxon>Craniata</taxon>
        <taxon>Vertebrata</taxon>
        <taxon>Euteleostomi</taxon>
        <taxon>Amphibia</taxon>
        <taxon>Batrachia</taxon>
        <taxon>Caudata</taxon>
        <taxon>Salamandroidea</taxon>
        <taxon>Salamandridae</taxon>
        <taxon>Pleurodelinae</taxon>
        <taxon>Pleurodeles</taxon>
    </lineage>
</organism>
<reference evidence="2" key="1">
    <citation type="journal article" date="2022" name="bioRxiv">
        <title>Sequencing and chromosome-scale assembly of the giantPleurodeles waltlgenome.</title>
        <authorList>
            <person name="Brown T."/>
            <person name="Elewa A."/>
            <person name="Iarovenko S."/>
            <person name="Subramanian E."/>
            <person name="Araus A.J."/>
            <person name="Petzold A."/>
            <person name="Susuki M."/>
            <person name="Suzuki K.-i.T."/>
            <person name="Hayashi T."/>
            <person name="Toyoda A."/>
            <person name="Oliveira C."/>
            <person name="Osipova E."/>
            <person name="Leigh N.D."/>
            <person name="Simon A."/>
            <person name="Yun M.H."/>
        </authorList>
    </citation>
    <scope>NUCLEOTIDE SEQUENCE</scope>
    <source>
        <strain evidence="2">20211129_DDA</strain>
        <tissue evidence="2">Liver</tissue>
    </source>
</reference>
<evidence type="ECO:0000313" key="3">
    <source>
        <dbReference type="Proteomes" id="UP001066276"/>
    </source>
</evidence>
<comment type="caution">
    <text evidence="2">The sequence shown here is derived from an EMBL/GenBank/DDBJ whole genome shotgun (WGS) entry which is preliminary data.</text>
</comment>